<protein>
    <submittedName>
        <fullName evidence="6">LysR family transcriptional regulator</fullName>
    </submittedName>
</protein>
<dbReference type="EMBL" id="NTME01000005">
    <property type="protein sequence ID" value="PBJ96299.1"/>
    <property type="molecule type" value="Genomic_DNA"/>
</dbReference>
<evidence type="ECO:0000256" key="4">
    <source>
        <dbReference type="ARBA" id="ARBA00023163"/>
    </source>
</evidence>
<dbReference type="Pfam" id="PF03466">
    <property type="entry name" value="LysR_substrate"/>
    <property type="match status" value="1"/>
</dbReference>
<organism evidence="6 7">
    <name type="scientific">Pseudomonas plecoglossicida</name>
    <dbReference type="NCBI Taxonomy" id="70775"/>
    <lineage>
        <taxon>Bacteria</taxon>
        <taxon>Pseudomonadati</taxon>
        <taxon>Pseudomonadota</taxon>
        <taxon>Gammaproteobacteria</taxon>
        <taxon>Pseudomonadales</taxon>
        <taxon>Pseudomonadaceae</taxon>
        <taxon>Pseudomonas</taxon>
    </lineage>
</organism>
<feature type="domain" description="HTH lysR-type" evidence="5">
    <location>
        <begin position="2"/>
        <end position="59"/>
    </location>
</feature>
<dbReference type="InterPro" id="IPR036388">
    <property type="entry name" value="WH-like_DNA-bd_sf"/>
</dbReference>
<dbReference type="GO" id="GO:0032993">
    <property type="term" value="C:protein-DNA complex"/>
    <property type="evidence" value="ECO:0007669"/>
    <property type="project" value="TreeGrafter"/>
</dbReference>
<dbReference type="Gene3D" id="3.40.190.10">
    <property type="entry name" value="Periplasmic binding protein-like II"/>
    <property type="match status" value="2"/>
</dbReference>
<evidence type="ECO:0000259" key="5">
    <source>
        <dbReference type="PROSITE" id="PS50931"/>
    </source>
</evidence>
<dbReference type="SUPFAM" id="SSF53850">
    <property type="entry name" value="Periplasmic binding protein-like II"/>
    <property type="match status" value="1"/>
</dbReference>
<dbReference type="Proteomes" id="UP000218102">
    <property type="component" value="Unassembled WGS sequence"/>
</dbReference>
<comment type="similarity">
    <text evidence="1">Belongs to the LysR transcriptional regulatory family.</text>
</comment>
<comment type="caution">
    <text evidence="6">The sequence shown here is derived from an EMBL/GenBank/DDBJ whole genome shotgun (WGS) entry which is preliminary data.</text>
</comment>
<accession>A0A2A3M8C0</accession>
<dbReference type="InterPro" id="IPR005119">
    <property type="entry name" value="LysR_subst-bd"/>
</dbReference>
<keyword evidence="4" id="KW-0804">Transcription</keyword>
<proteinExistence type="inferred from homology"/>
<evidence type="ECO:0000313" key="6">
    <source>
        <dbReference type="EMBL" id="PBJ96299.1"/>
    </source>
</evidence>
<reference evidence="6 7" key="1">
    <citation type="submission" date="2017-09" db="EMBL/GenBank/DDBJ databases">
        <authorList>
            <person name="Ehlers B."/>
            <person name="Leendertz F.H."/>
        </authorList>
    </citation>
    <scope>NUCLEOTIDE SEQUENCE [LARGE SCALE GENOMIC DNA]</scope>
    <source>
        <strain evidence="6 7">DJ-1</strain>
    </source>
</reference>
<dbReference type="Pfam" id="PF00126">
    <property type="entry name" value="HTH_1"/>
    <property type="match status" value="1"/>
</dbReference>
<dbReference type="Gene3D" id="1.10.10.10">
    <property type="entry name" value="Winged helix-like DNA-binding domain superfamily/Winged helix DNA-binding domain"/>
    <property type="match status" value="1"/>
</dbReference>
<name>A0A2A3M8C0_PSEDL</name>
<dbReference type="FunFam" id="1.10.10.10:FF:000001">
    <property type="entry name" value="LysR family transcriptional regulator"/>
    <property type="match status" value="1"/>
</dbReference>
<keyword evidence="2" id="KW-0805">Transcription regulation</keyword>
<dbReference type="InterPro" id="IPR036390">
    <property type="entry name" value="WH_DNA-bd_sf"/>
</dbReference>
<dbReference type="PROSITE" id="PS50931">
    <property type="entry name" value="HTH_LYSR"/>
    <property type="match status" value="1"/>
</dbReference>
<evidence type="ECO:0000256" key="1">
    <source>
        <dbReference type="ARBA" id="ARBA00009437"/>
    </source>
</evidence>
<dbReference type="PANTHER" id="PTHR30346:SF28">
    <property type="entry name" value="HTH-TYPE TRANSCRIPTIONAL REGULATOR CYNR"/>
    <property type="match status" value="1"/>
</dbReference>
<dbReference type="InterPro" id="IPR000847">
    <property type="entry name" value="LysR_HTH_N"/>
</dbReference>
<sequence>MIEQRHLRYFLALADHLHYGKASAQVNVAQPSLSRQIADLESQLGCRLFARTSRSVELTSAGFEFQRSAQLVIQAMDSAIRSTQAVARGEKGELRIAITSMIAWSGLPKMIKSYAANAPGVNLELSELIPGALMKAVETGECDIGLTFKATVQPPYQYRELQRESLSIAVPADHPLARKKSVTVQDLIDEPFILSPRDTASALHDTIFKLCRDSGFEPRVRMHTQLQGTIVNLVGEGLGVSIIPTSMSKSNPDSVRFIPITNAPEITLGMVWNMENSNPCLSAFIQSVGTNLDPP</sequence>
<dbReference type="GO" id="GO:0003700">
    <property type="term" value="F:DNA-binding transcription factor activity"/>
    <property type="evidence" value="ECO:0007669"/>
    <property type="project" value="InterPro"/>
</dbReference>
<dbReference type="RefSeq" id="WP_009681446.1">
    <property type="nucleotide sequence ID" value="NZ_NTME01000005.1"/>
</dbReference>
<dbReference type="PRINTS" id="PR00039">
    <property type="entry name" value="HTHLYSR"/>
</dbReference>
<evidence type="ECO:0000313" key="7">
    <source>
        <dbReference type="Proteomes" id="UP000218102"/>
    </source>
</evidence>
<dbReference type="CDD" id="cd08414">
    <property type="entry name" value="PBP2_LTTR_aromatics_like"/>
    <property type="match status" value="1"/>
</dbReference>
<dbReference type="PANTHER" id="PTHR30346">
    <property type="entry name" value="TRANSCRIPTIONAL DUAL REGULATOR HCAR-RELATED"/>
    <property type="match status" value="1"/>
</dbReference>
<dbReference type="AlphaFoldDB" id="A0A2A3M8C0"/>
<dbReference type="GO" id="GO:0003677">
    <property type="term" value="F:DNA binding"/>
    <property type="evidence" value="ECO:0007669"/>
    <property type="project" value="UniProtKB-KW"/>
</dbReference>
<dbReference type="SUPFAM" id="SSF46785">
    <property type="entry name" value="Winged helix' DNA-binding domain"/>
    <property type="match status" value="1"/>
</dbReference>
<gene>
    <name evidence="6" type="ORF">CMV24_06115</name>
</gene>
<evidence type="ECO:0000256" key="3">
    <source>
        <dbReference type="ARBA" id="ARBA00023125"/>
    </source>
</evidence>
<evidence type="ECO:0000256" key="2">
    <source>
        <dbReference type="ARBA" id="ARBA00023015"/>
    </source>
</evidence>
<keyword evidence="3" id="KW-0238">DNA-binding</keyword>